<dbReference type="GO" id="GO:0000785">
    <property type="term" value="C:chromatin"/>
    <property type="evidence" value="ECO:0007669"/>
    <property type="project" value="TreeGrafter"/>
</dbReference>
<dbReference type="SUPFAM" id="SSF48371">
    <property type="entry name" value="ARM repeat"/>
    <property type="match status" value="1"/>
</dbReference>
<feature type="compositionally biased region" description="Polar residues" evidence="6">
    <location>
        <begin position="605"/>
        <end position="616"/>
    </location>
</feature>
<feature type="compositionally biased region" description="Low complexity" evidence="6">
    <location>
        <begin position="1483"/>
        <end position="1502"/>
    </location>
</feature>
<evidence type="ECO:0000256" key="1">
    <source>
        <dbReference type="ARBA" id="ARBA00004123"/>
    </source>
</evidence>
<dbReference type="Pfam" id="PF20168">
    <property type="entry name" value="PDS5"/>
    <property type="match status" value="1"/>
</dbReference>
<feature type="compositionally biased region" description="Acidic residues" evidence="6">
    <location>
        <begin position="1396"/>
        <end position="1417"/>
    </location>
</feature>
<comment type="subcellular location">
    <subcellularLocation>
        <location evidence="1">Nucleus</location>
    </subcellularLocation>
</comment>
<feature type="region of interest" description="Disordered" evidence="6">
    <location>
        <begin position="599"/>
        <end position="620"/>
    </location>
</feature>
<dbReference type="Proteomes" id="UP001217918">
    <property type="component" value="Unassembled WGS sequence"/>
</dbReference>
<keyword evidence="2" id="KW-0132">Cell division</keyword>
<dbReference type="InterPro" id="IPR016024">
    <property type="entry name" value="ARM-type_fold"/>
</dbReference>
<gene>
    <name evidence="7" type="ORF">P8C59_003807</name>
</gene>
<feature type="region of interest" description="Disordered" evidence="6">
    <location>
        <begin position="1"/>
        <end position="23"/>
    </location>
</feature>
<feature type="region of interest" description="Disordered" evidence="6">
    <location>
        <begin position="293"/>
        <end position="318"/>
    </location>
</feature>
<dbReference type="GO" id="GO:0006281">
    <property type="term" value="P:DNA repair"/>
    <property type="evidence" value="ECO:0007669"/>
    <property type="project" value="TreeGrafter"/>
</dbReference>
<evidence type="ECO:0000313" key="7">
    <source>
        <dbReference type="EMBL" id="KAK2069207.1"/>
    </source>
</evidence>
<feature type="compositionally biased region" description="Acidic residues" evidence="6">
    <location>
        <begin position="1430"/>
        <end position="1439"/>
    </location>
</feature>
<dbReference type="Gene3D" id="1.25.10.10">
    <property type="entry name" value="Leucine-rich Repeat Variant"/>
    <property type="match status" value="1"/>
</dbReference>
<sequence>MAPRRRAAPPVEEQQEEPEQENGLARLKFNEPLSWRPGQNIPAEQLLKRLDKLSKELGDMEQEQVDTDSLSKVAKELVAPKLLNHKDKGVRAFTASCVVEMLRLYAPNAPYTPSQLKDVFHLVINSILPALFDPTNPYNSAHKYVIQSLTEVKSIVILNDLETDGVETLLVNLFSNIFDGVSASKSTSGEQVAKDVEFMMQDMLSCIIEEASGLPQKVVDVIMAQFLRAAAPGSKDRNDSVPVDENQATLLLKEEPEAYQIAKHLCQSFPDKMGRFVGQYFADVIMDASAFPGSKSNGHKDDEDDSDAGDGPTGPSEADLKELKKAHVLIREVWKAAPLVLQNVVPQVEAELSADNVQWRQLAVEALGDMISGIGAAGHPPPAVLDPLAYPPLKMDEDDPVDVVTANPLTTPLSAISFTQTHPGTFSLFMNRRNDKAASIRAAWTTSVGYILATSAGGIGLSREEESALVQGFAEKLSDSDERVRLAAVRAIESFRFRDIVVRLSAGGGVDKEGSILSTLADRGRDRRPAVRVAAMSLMAKLWAVGSGEILAGHELVTAALAGVPSRIFSGLYVNEPELTVLIDRVTYEFLVPLGYPPNKKSTRHASSNPPSQSVAGTPLDPDAVRAERLLLLVRSLKPEAKKAFLAVQARRQPQFANVIKQYLQVCEAYNGGVTDGDKEQKTANLEKSARYIAQFLPDKDKARHDLVRFAKINERRYYHLIKFMISQESDFGTVYKALKELNRRIHATKDAAILESLLPTLYRAGCFMFNRSHLSTIMEYSKSDKTDMGPVAHEILNELSQSNPDLFKTHIVQLCKDLAEQAPTATKNNDPAVVETLKACSSYCRKYPKEIPMDRPFVQTIINYALYGRPFKAAKYAVNILSSKKDERSLVHATDLIQRAMEDWTYGSANFLNKLTIVSQLELHASKVTEEYESDILNMAVQQILLEVRTDAEDAEDADADQDWADDADQDEECQAKLIALKILVNRLRAIEGDMSSNDQANQVWKLLRSLLVKKGDLSKKKQTPRRHRARLRLLAAQLILKLCTQKQFDDLLTPSAFHELALTTQDAVVEVRHHFMNKLQKYLSQKRLRARFYTIVFLMAYEPKVEYKTRVENWVRSRVRYFADLKQPVLEAVLARLLSLLAHHPDYGTSVDELTDHAKYIIFYVNLVATESNLGLIYKYAERVKQTVDGLEPESDKHRVMSDLAQAVIRKWQDRKNWVFNTYSPQVGLPVGLYGKLQSHAEAQAIAEKPYISEEVEEKIEDILRAWDRKKKRKSADDGPEGHPPTKKPRSAAPRTAQSREAKAAKAKPVSTTKRALAAPESRKKADRQTAKPPSSSAPTPSAASRRSGRSRQSTSYMERDDSEDDEEMLDGVAEWEYMDAMSGDEDGSKPGAEEDDEEEARAQEDAEPDEAEDGSEARSAKAAEIPPTDDESELSELSDIGTPPEMAAEVEKAMDGAEGEDKLEEASPGPSGTHGRKSRAGAGSRAKAAAPKPAAAAAADRGKAKPGTRATRGRKKAVDEADE</sequence>
<feature type="compositionally biased region" description="Acidic residues" evidence="6">
    <location>
        <begin position="1363"/>
        <end position="1372"/>
    </location>
</feature>
<feature type="region of interest" description="Disordered" evidence="6">
    <location>
        <begin position="1273"/>
        <end position="1526"/>
    </location>
</feature>
<keyword evidence="3" id="KW-0498">Mitosis</keyword>
<feature type="compositionally biased region" description="Low complexity" evidence="6">
    <location>
        <begin position="1333"/>
        <end position="1358"/>
    </location>
</feature>
<protein>
    <submittedName>
        <fullName evidence="7">Uncharacterized protein</fullName>
    </submittedName>
</protein>
<dbReference type="CDD" id="cd19953">
    <property type="entry name" value="PDS5"/>
    <property type="match status" value="1"/>
</dbReference>
<comment type="caution">
    <text evidence="7">The sequence shown here is derived from an EMBL/GenBank/DDBJ whole genome shotgun (WGS) entry which is preliminary data.</text>
</comment>
<dbReference type="InterPro" id="IPR011989">
    <property type="entry name" value="ARM-like"/>
</dbReference>
<dbReference type="PANTHER" id="PTHR12663:SF0">
    <property type="entry name" value="PRECOCIOUS DISSOCIATION OF SISTERS 5, ISOFORM A"/>
    <property type="match status" value="1"/>
</dbReference>
<dbReference type="GO" id="GO:0007064">
    <property type="term" value="P:mitotic sister chromatid cohesion"/>
    <property type="evidence" value="ECO:0007669"/>
    <property type="project" value="InterPro"/>
</dbReference>
<evidence type="ECO:0000256" key="4">
    <source>
        <dbReference type="ARBA" id="ARBA00023242"/>
    </source>
</evidence>
<keyword evidence="8" id="KW-1185">Reference proteome</keyword>
<keyword evidence="4" id="KW-0539">Nucleus</keyword>
<evidence type="ECO:0000256" key="2">
    <source>
        <dbReference type="ARBA" id="ARBA00022618"/>
    </source>
</evidence>
<dbReference type="EMBL" id="JAQQPM010000003">
    <property type="protein sequence ID" value="KAK2069207.1"/>
    <property type="molecule type" value="Genomic_DNA"/>
</dbReference>
<feature type="compositionally biased region" description="Basic and acidic residues" evidence="6">
    <location>
        <begin position="1323"/>
        <end position="1332"/>
    </location>
</feature>
<reference evidence="7" key="1">
    <citation type="journal article" date="2023" name="Mol. Plant Microbe Interact.">
        <title>Elucidating the Obligate Nature and Biological Capacity of an Invasive Fungal Corn Pathogen.</title>
        <authorList>
            <person name="MacCready J.S."/>
            <person name="Roggenkamp E.M."/>
            <person name="Gdanetz K."/>
            <person name="Chilvers M.I."/>
        </authorList>
    </citation>
    <scope>NUCLEOTIDE SEQUENCE</scope>
    <source>
        <strain evidence="7">PM02</strain>
    </source>
</reference>
<keyword evidence="5" id="KW-0131">Cell cycle</keyword>
<dbReference type="GO" id="GO:0005634">
    <property type="term" value="C:nucleus"/>
    <property type="evidence" value="ECO:0007669"/>
    <property type="project" value="UniProtKB-SubCell"/>
</dbReference>
<proteinExistence type="predicted"/>
<accession>A0AAD9I2H0</accession>
<dbReference type="GO" id="GO:0051301">
    <property type="term" value="P:cell division"/>
    <property type="evidence" value="ECO:0007669"/>
    <property type="project" value="UniProtKB-KW"/>
</dbReference>
<evidence type="ECO:0000256" key="5">
    <source>
        <dbReference type="ARBA" id="ARBA00023306"/>
    </source>
</evidence>
<name>A0AAD9I2H0_9PEZI</name>
<dbReference type="InterPro" id="IPR039776">
    <property type="entry name" value="Pds5"/>
</dbReference>
<organism evidence="7 8">
    <name type="scientific">Phyllachora maydis</name>
    <dbReference type="NCBI Taxonomy" id="1825666"/>
    <lineage>
        <taxon>Eukaryota</taxon>
        <taxon>Fungi</taxon>
        <taxon>Dikarya</taxon>
        <taxon>Ascomycota</taxon>
        <taxon>Pezizomycotina</taxon>
        <taxon>Sordariomycetes</taxon>
        <taxon>Sordariomycetidae</taxon>
        <taxon>Phyllachorales</taxon>
        <taxon>Phyllachoraceae</taxon>
        <taxon>Phyllachora</taxon>
    </lineage>
</organism>
<evidence type="ECO:0000256" key="3">
    <source>
        <dbReference type="ARBA" id="ARBA00022776"/>
    </source>
</evidence>
<evidence type="ECO:0000256" key="6">
    <source>
        <dbReference type="SAM" id="MobiDB-lite"/>
    </source>
</evidence>
<dbReference type="PANTHER" id="PTHR12663">
    <property type="entry name" value="ANDROGEN INDUCED INHIBITOR OF PROLIFERATION AS3 / PDS5-RELATED"/>
    <property type="match status" value="1"/>
</dbReference>
<evidence type="ECO:0000313" key="8">
    <source>
        <dbReference type="Proteomes" id="UP001217918"/>
    </source>
</evidence>